<keyword evidence="2" id="KW-1185">Reference proteome</keyword>
<proteinExistence type="predicted"/>
<organism evidence="1 2">
    <name type="scientific">Gossypium stocksii</name>
    <dbReference type="NCBI Taxonomy" id="47602"/>
    <lineage>
        <taxon>Eukaryota</taxon>
        <taxon>Viridiplantae</taxon>
        <taxon>Streptophyta</taxon>
        <taxon>Embryophyta</taxon>
        <taxon>Tracheophyta</taxon>
        <taxon>Spermatophyta</taxon>
        <taxon>Magnoliopsida</taxon>
        <taxon>eudicotyledons</taxon>
        <taxon>Gunneridae</taxon>
        <taxon>Pentapetalae</taxon>
        <taxon>rosids</taxon>
        <taxon>malvids</taxon>
        <taxon>Malvales</taxon>
        <taxon>Malvaceae</taxon>
        <taxon>Malvoideae</taxon>
        <taxon>Gossypium</taxon>
    </lineage>
</organism>
<protein>
    <submittedName>
        <fullName evidence="1">Uncharacterized protein</fullName>
    </submittedName>
</protein>
<gene>
    <name evidence="1" type="ORF">J1N35_043948</name>
</gene>
<dbReference type="EMBL" id="JAIQCV010000013">
    <property type="protein sequence ID" value="KAH1031774.1"/>
    <property type="molecule type" value="Genomic_DNA"/>
</dbReference>
<evidence type="ECO:0000313" key="1">
    <source>
        <dbReference type="EMBL" id="KAH1031774.1"/>
    </source>
</evidence>
<reference evidence="1 2" key="1">
    <citation type="journal article" date="2021" name="Plant Biotechnol. J.">
        <title>Multi-omics assisted identification of the key and species-specific regulatory components of drought-tolerant mechanisms in Gossypium stocksii.</title>
        <authorList>
            <person name="Yu D."/>
            <person name="Ke L."/>
            <person name="Zhang D."/>
            <person name="Wu Y."/>
            <person name="Sun Y."/>
            <person name="Mei J."/>
            <person name="Sun J."/>
            <person name="Sun Y."/>
        </authorList>
    </citation>
    <scope>NUCLEOTIDE SEQUENCE [LARGE SCALE GENOMIC DNA]</scope>
    <source>
        <strain evidence="2">cv. E1</strain>
        <tissue evidence="1">Leaf</tissue>
    </source>
</reference>
<comment type="caution">
    <text evidence="1">The sequence shown here is derived from an EMBL/GenBank/DDBJ whole genome shotgun (WGS) entry which is preliminary data.</text>
</comment>
<accession>A0A9D3ZFH4</accession>
<dbReference type="AlphaFoldDB" id="A0A9D3ZFH4"/>
<sequence>MAQISKISSLKHGLWRRALREASRYYQIKIAYLEKSVKSNESALTKLCQKYHNSSNMISRLSTKITTLKKWKSNPILHDQVVVDPLDLSEEDFDYLKDTSIKLLNFDIYNPKGEE</sequence>
<dbReference type="Proteomes" id="UP000828251">
    <property type="component" value="Unassembled WGS sequence"/>
</dbReference>
<name>A0A9D3ZFH4_9ROSI</name>
<evidence type="ECO:0000313" key="2">
    <source>
        <dbReference type="Proteomes" id="UP000828251"/>
    </source>
</evidence>